<dbReference type="InterPro" id="IPR032465">
    <property type="entry name" value="ACMSD"/>
</dbReference>
<evidence type="ECO:0000259" key="6">
    <source>
        <dbReference type="Pfam" id="PF04909"/>
    </source>
</evidence>
<dbReference type="PANTHER" id="PTHR21240:SF29">
    <property type="entry name" value="AMIDOHYDROLASE-RELATED DOMAIN-CONTAINING PROTEIN"/>
    <property type="match status" value="1"/>
</dbReference>
<evidence type="ECO:0000256" key="2">
    <source>
        <dbReference type="ARBA" id="ARBA00022833"/>
    </source>
</evidence>
<keyword evidence="3" id="KW-0456">Lyase</keyword>
<dbReference type="GO" id="GO:0047596">
    <property type="term" value="F:6-methylsalicylate decarboxylase activity"/>
    <property type="evidence" value="ECO:0007669"/>
    <property type="project" value="UniProtKB-EC"/>
</dbReference>
<reference evidence="7 8" key="1">
    <citation type="submission" date="2016-01" db="EMBL/GenBank/DDBJ databases">
        <title>Mycobacterium immunogenum strain CD11_6 genome sequencing and assembly.</title>
        <authorList>
            <person name="Kaur G."/>
            <person name="Nair G.R."/>
            <person name="Mayilraj S."/>
        </authorList>
    </citation>
    <scope>NUCLEOTIDE SEQUENCE [LARGE SCALE GENOMIC DNA]</scope>
    <source>
        <strain evidence="7 8">CD11-6</strain>
    </source>
</reference>
<evidence type="ECO:0000313" key="8">
    <source>
        <dbReference type="Proteomes" id="UP000186919"/>
    </source>
</evidence>
<organism evidence="7 8">
    <name type="scientific">Mycobacteroides immunogenum</name>
    <dbReference type="NCBI Taxonomy" id="83262"/>
    <lineage>
        <taxon>Bacteria</taxon>
        <taxon>Bacillati</taxon>
        <taxon>Actinomycetota</taxon>
        <taxon>Actinomycetes</taxon>
        <taxon>Mycobacteriales</taxon>
        <taxon>Mycobacteriaceae</taxon>
        <taxon>Mycobacteroides</taxon>
    </lineage>
</organism>
<dbReference type="AlphaFoldDB" id="A0A179VIX5"/>
<comment type="catalytic activity">
    <reaction evidence="4">
        <text>6-methylsalicylate + H(+) = 3-methylphenol + CO2</text>
        <dbReference type="Rhea" id="RHEA:23112"/>
        <dbReference type="ChEBI" id="CHEBI:15378"/>
        <dbReference type="ChEBI" id="CHEBI:16526"/>
        <dbReference type="ChEBI" id="CHEBI:17231"/>
        <dbReference type="ChEBI" id="CHEBI:36658"/>
        <dbReference type="EC" id="4.1.1.52"/>
    </reaction>
    <physiologicalReaction direction="left-to-right" evidence="4">
        <dbReference type="Rhea" id="RHEA:23113"/>
    </physiologicalReaction>
</comment>
<evidence type="ECO:0000256" key="5">
    <source>
        <dbReference type="ARBA" id="ARBA00038889"/>
    </source>
</evidence>
<dbReference type="RefSeq" id="WP_064627358.1">
    <property type="nucleotide sequence ID" value="NZ_LQYE01000001.1"/>
</dbReference>
<name>A0A179VIX5_9MYCO</name>
<accession>A0A179VIX5</accession>
<evidence type="ECO:0000313" key="7">
    <source>
        <dbReference type="EMBL" id="OAT70236.1"/>
    </source>
</evidence>
<keyword evidence="7" id="KW-0378">Hydrolase</keyword>
<dbReference type="InterPro" id="IPR006680">
    <property type="entry name" value="Amidohydro-rel"/>
</dbReference>
<proteinExistence type="predicted"/>
<dbReference type="PANTHER" id="PTHR21240">
    <property type="entry name" value="2-AMINO-3-CARBOXYLMUCONATE-6-SEMIALDEHYDE DECARBOXYLASE"/>
    <property type="match status" value="1"/>
</dbReference>
<dbReference type="GO" id="GO:0046872">
    <property type="term" value="F:metal ion binding"/>
    <property type="evidence" value="ECO:0007669"/>
    <property type="project" value="UniProtKB-KW"/>
</dbReference>
<gene>
    <name evidence="7" type="ORF">AWB85_02365</name>
</gene>
<dbReference type="GO" id="GO:0016787">
    <property type="term" value="F:hydrolase activity"/>
    <property type="evidence" value="ECO:0007669"/>
    <property type="project" value="UniProtKB-KW"/>
</dbReference>
<evidence type="ECO:0000256" key="3">
    <source>
        <dbReference type="ARBA" id="ARBA00023239"/>
    </source>
</evidence>
<feature type="domain" description="Amidohydrolase-related" evidence="6">
    <location>
        <begin position="6"/>
        <end position="308"/>
    </location>
</feature>
<dbReference type="GO" id="GO:0005829">
    <property type="term" value="C:cytosol"/>
    <property type="evidence" value="ECO:0007669"/>
    <property type="project" value="TreeGrafter"/>
</dbReference>
<keyword evidence="2" id="KW-0862">Zinc</keyword>
<evidence type="ECO:0000256" key="4">
    <source>
        <dbReference type="ARBA" id="ARBA00036832"/>
    </source>
</evidence>
<sequence>MTADRIDVHTHVVPPFWGEALPDHGGDPSGWAIPGWSADAHLKFMDENQIATSVLSLTAPSVTGWHGQERTELARKVNEYVADLVAKYPSRFGNFATVPLPDVEAAVAEAEYALDGIGADGIVLLSNYDGAYLGDARFAPLWKALDERSAVVFIHPGHPQIPLLPDVPGPLVDYPFDTTRNAVHMVFNGVLDNYPNVKIILSHAGGFVPYTVLRFCELQPSLAPDGPNAEQLLAKFKLFYWDTALSSGKYAFSSFLEFADSERILFGSDFPYAAPPVAARFTQILDNETGLSDSQKAAFNNINAKKVFTRLG</sequence>
<dbReference type="EC" id="4.1.1.52" evidence="5"/>
<dbReference type="EMBL" id="LQYE01000001">
    <property type="protein sequence ID" value="OAT70236.1"/>
    <property type="molecule type" value="Genomic_DNA"/>
</dbReference>
<dbReference type="SUPFAM" id="SSF51556">
    <property type="entry name" value="Metallo-dependent hydrolases"/>
    <property type="match status" value="1"/>
</dbReference>
<dbReference type="InterPro" id="IPR032466">
    <property type="entry name" value="Metal_Hydrolase"/>
</dbReference>
<dbReference type="GO" id="GO:0019748">
    <property type="term" value="P:secondary metabolic process"/>
    <property type="evidence" value="ECO:0007669"/>
    <property type="project" value="TreeGrafter"/>
</dbReference>
<evidence type="ECO:0000256" key="1">
    <source>
        <dbReference type="ARBA" id="ARBA00022723"/>
    </source>
</evidence>
<dbReference type="Pfam" id="PF04909">
    <property type="entry name" value="Amidohydro_2"/>
    <property type="match status" value="1"/>
</dbReference>
<comment type="caution">
    <text evidence="7">The sequence shown here is derived from an EMBL/GenBank/DDBJ whole genome shotgun (WGS) entry which is preliminary data.</text>
</comment>
<protein>
    <recommendedName>
        <fullName evidence="5">6-methylsalicylate decarboxylase</fullName>
        <ecNumber evidence="5">4.1.1.52</ecNumber>
    </recommendedName>
</protein>
<dbReference type="Gene3D" id="3.20.20.140">
    <property type="entry name" value="Metal-dependent hydrolases"/>
    <property type="match status" value="1"/>
</dbReference>
<dbReference type="Proteomes" id="UP000186919">
    <property type="component" value="Unassembled WGS sequence"/>
</dbReference>
<keyword evidence="1" id="KW-0479">Metal-binding</keyword>